<proteinExistence type="predicted"/>
<dbReference type="PANTHER" id="PTHR47917">
    <property type="match status" value="1"/>
</dbReference>
<comment type="caution">
    <text evidence="2">The sequence shown here is derived from an EMBL/GenBank/DDBJ whole genome shotgun (WGS) entry which is preliminary data.</text>
</comment>
<sequence>MNLQPNKGKKLSIDVGKHIYVRYPVKTHLISKKDDISDVVKKHVVKYLKESDIIVISERIVAISQGRSFLLDEIKPGLTANILSKFVYKHPGGIGLRSPWTMQLAIQEAGLWRIFLAATLSIITKPFGLRGVFYRVAGNNINAIDGPCEYTLPPGNMSAKLGPKDPQKVAQEIEESINFGVAIIDANDYGVNILGLSQKARTAEFPIKTIFSDNPMGQADEQTPIVIVRLRK</sequence>
<dbReference type="GO" id="GO:0052618">
    <property type="term" value="F:coenzyme F420-0:L-glutamate ligase activity"/>
    <property type="evidence" value="ECO:0007669"/>
    <property type="project" value="TreeGrafter"/>
</dbReference>
<reference evidence="2 3" key="1">
    <citation type="journal article" date="2016" name="Nat. Commun.">
        <title>Thousands of microbial genomes shed light on interconnected biogeochemical processes in an aquifer system.</title>
        <authorList>
            <person name="Anantharaman K."/>
            <person name="Brown C.T."/>
            <person name="Hug L.A."/>
            <person name="Sharon I."/>
            <person name="Castelle C.J."/>
            <person name="Probst A.J."/>
            <person name="Thomas B.C."/>
            <person name="Singh A."/>
            <person name="Wilkins M.J."/>
            <person name="Karaoz U."/>
            <person name="Brodie E.L."/>
            <person name="Williams K.H."/>
            <person name="Hubbard S.S."/>
            <person name="Banfield J.F."/>
        </authorList>
    </citation>
    <scope>NUCLEOTIDE SEQUENCE [LARGE SCALE GENOMIC DNA]</scope>
</reference>
<evidence type="ECO:0000313" key="2">
    <source>
        <dbReference type="EMBL" id="OGK28833.1"/>
    </source>
</evidence>
<dbReference type="Proteomes" id="UP000177027">
    <property type="component" value="Unassembled WGS sequence"/>
</dbReference>
<protein>
    <recommendedName>
        <fullName evidence="1">Coenzyme F420:L-glutamate ligase-like domain-containing protein</fullName>
    </recommendedName>
</protein>
<dbReference type="Gene3D" id="3.30.1330.100">
    <property type="entry name" value="CofE-like"/>
    <property type="match status" value="1"/>
</dbReference>
<dbReference type="AlphaFoldDB" id="A0A1F7HCP7"/>
<evidence type="ECO:0000259" key="1">
    <source>
        <dbReference type="Pfam" id="PF01996"/>
    </source>
</evidence>
<dbReference type="InterPro" id="IPR002847">
    <property type="entry name" value="F420-0_gamma-glut_ligase-dom"/>
</dbReference>
<name>A0A1F7HCP7_9BACT</name>
<gene>
    <name evidence="2" type="ORF">A3D06_00545</name>
</gene>
<organism evidence="2 3">
    <name type="scientific">Candidatus Roizmanbacteria bacterium RIFCSPHIGHO2_02_FULL_40_9</name>
    <dbReference type="NCBI Taxonomy" id="1802042"/>
    <lineage>
        <taxon>Bacteria</taxon>
        <taxon>Candidatus Roizmaniibacteriota</taxon>
    </lineage>
</organism>
<dbReference type="PANTHER" id="PTHR47917:SF1">
    <property type="entry name" value="COENZYME F420:L-GLUTAMATE LIGASE"/>
    <property type="match status" value="1"/>
</dbReference>
<dbReference type="SUPFAM" id="SSF144010">
    <property type="entry name" value="CofE-like"/>
    <property type="match status" value="1"/>
</dbReference>
<feature type="domain" description="Coenzyme F420:L-glutamate ligase-like" evidence="1">
    <location>
        <begin position="25"/>
        <end position="178"/>
    </location>
</feature>
<dbReference type="Pfam" id="PF01996">
    <property type="entry name" value="F420_ligase"/>
    <property type="match status" value="1"/>
</dbReference>
<accession>A0A1F7HCP7</accession>
<evidence type="ECO:0000313" key="3">
    <source>
        <dbReference type="Proteomes" id="UP000177027"/>
    </source>
</evidence>
<dbReference type="EMBL" id="MFZS01000026">
    <property type="protein sequence ID" value="OGK28833.1"/>
    <property type="molecule type" value="Genomic_DNA"/>
</dbReference>